<feature type="compositionally biased region" description="Polar residues" evidence="2">
    <location>
        <begin position="361"/>
        <end position="371"/>
    </location>
</feature>
<keyword evidence="4" id="KW-1185">Reference proteome</keyword>
<name>A0A8T0BY45_SILME</name>
<gene>
    <name evidence="3" type="ORF">HF521_009378</name>
</gene>
<evidence type="ECO:0000313" key="3">
    <source>
        <dbReference type="EMBL" id="KAF7710506.1"/>
    </source>
</evidence>
<proteinExistence type="predicted"/>
<comment type="caution">
    <text evidence="3">The sequence shown here is derived from an EMBL/GenBank/DDBJ whole genome shotgun (WGS) entry which is preliminary data.</text>
</comment>
<dbReference type="Proteomes" id="UP000606274">
    <property type="component" value="Unassembled WGS sequence"/>
</dbReference>
<protein>
    <submittedName>
        <fullName evidence="3">Uncharacterized protein</fullName>
    </submittedName>
</protein>
<feature type="region of interest" description="Disordered" evidence="2">
    <location>
        <begin position="346"/>
        <end position="371"/>
    </location>
</feature>
<feature type="compositionally biased region" description="Basic and acidic residues" evidence="2">
    <location>
        <begin position="346"/>
        <end position="358"/>
    </location>
</feature>
<dbReference type="EMBL" id="JABFDY010000002">
    <property type="protein sequence ID" value="KAF7710506.1"/>
    <property type="molecule type" value="Genomic_DNA"/>
</dbReference>
<evidence type="ECO:0000256" key="2">
    <source>
        <dbReference type="SAM" id="MobiDB-lite"/>
    </source>
</evidence>
<sequence length="594" mass="69322">MAASSKATDFSHSDSLQRQVDFEGMISEGLVKIPHGLIQAKSRDQDFPGEDSNYEIINHFSKFSKGSWAYLKNHRSMYNDLDKQTMGLMQDVLSRREMRYNDSGIYTLGLKVLTAISTHANTEHLDLENLDRSAGRISYSPQSCANPSDVKNAVSVSSSDKGCNIKGTPPEFIGVLKEKLQQKDMENQQIGRLLLLKHHELIEISKLREVEAQLMKEKLKCEERKHFEITKTCNHIVEELREQLNMAKSKNEHFVGQLRAILEKYERLKCHADGFKKHLAEERTWRKSLQKALKKTQQMTDELLMNKTLLEEQRDAAKQEYSKVMKNMKTMEEQHNKLVKAVQRLESERSSMRGESKKLKSQLSNNQEENQRLSQALYSEELEKKQAEERVQESQKLVKQLYEKLNDCKMQKTTAEEQLATMKNELKLIHDQYKGKTLQLQEQHKSYKEQLEAKGTECEALSEVVSKLEKDKHVIQEELQCLQKEKAKSEFENKRMREAVSLFEHERKLLLDEMGDLRKDYFSLSDRITQRLEQMEETDVPMCITDISSSHQIEASKTNNTAWQITPNMDMIEHIRRKLEEEENIQQKWCSRNT</sequence>
<evidence type="ECO:0000256" key="1">
    <source>
        <dbReference type="SAM" id="Coils"/>
    </source>
</evidence>
<dbReference type="OrthoDB" id="9947236at2759"/>
<reference evidence="3" key="1">
    <citation type="submission" date="2020-08" db="EMBL/GenBank/DDBJ databases">
        <title>Chromosome-level assembly of Southern catfish (Silurus meridionalis) provides insights into visual adaptation to the nocturnal and benthic lifestyles.</title>
        <authorList>
            <person name="Zhang Y."/>
            <person name="Wang D."/>
            <person name="Peng Z."/>
        </authorList>
    </citation>
    <scope>NUCLEOTIDE SEQUENCE</scope>
    <source>
        <strain evidence="3">SWU-2019-XX</strain>
        <tissue evidence="3">Muscle</tissue>
    </source>
</reference>
<accession>A0A8T0BY45</accession>
<feature type="coiled-coil region" evidence="1">
    <location>
        <begin position="458"/>
        <end position="499"/>
    </location>
</feature>
<keyword evidence="1" id="KW-0175">Coiled coil</keyword>
<organism evidence="3 4">
    <name type="scientific">Silurus meridionalis</name>
    <name type="common">Southern catfish</name>
    <name type="synonym">Silurus soldatovi meridionalis</name>
    <dbReference type="NCBI Taxonomy" id="175797"/>
    <lineage>
        <taxon>Eukaryota</taxon>
        <taxon>Metazoa</taxon>
        <taxon>Chordata</taxon>
        <taxon>Craniata</taxon>
        <taxon>Vertebrata</taxon>
        <taxon>Euteleostomi</taxon>
        <taxon>Actinopterygii</taxon>
        <taxon>Neopterygii</taxon>
        <taxon>Teleostei</taxon>
        <taxon>Ostariophysi</taxon>
        <taxon>Siluriformes</taxon>
        <taxon>Siluridae</taxon>
        <taxon>Silurus</taxon>
    </lineage>
</organism>
<evidence type="ECO:0000313" key="4">
    <source>
        <dbReference type="Proteomes" id="UP000606274"/>
    </source>
</evidence>
<dbReference type="AlphaFoldDB" id="A0A8T0BY45"/>